<comment type="caution">
    <text evidence="2">The sequence shown here is derived from an EMBL/GenBank/DDBJ whole genome shotgun (WGS) entry which is preliminary data.</text>
</comment>
<dbReference type="Proteomes" id="UP000655208">
    <property type="component" value="Unassembled WGS sequence"/>
</dbReference>
<keyword evidence="1" id="KW-0472">Membrane</keyword>
<reference evidence="2" key="1">
    <citation type="journal article" date="2014" name="Int. J. Syst. Evol. Microbiol.">
        <title>Complete genome sequence of Corynebacterium casei LMG S-19264T (=DSM 44701T), isolated from a smear-ripened cheese.</title>
        <authorList>
            <consortium name="US DOE Joint Genome Institute (JGI-PGF)"/>
            <person name="Walter F."/>
            <person name="Albersmeier A."/>
            <person name="Kalinowski J."/>
            <person name="Ruckert C."/>
        </authorList>
    </citation>
    <scope>NUCLEOTIDE SEQUENCE</scope>
    <source>
        <strain evidence="2">CGMCC 4.7308</strain>
    </source>
</reference>
<accession>A0A917WA74</accession>
<protein>
    <submittedName>
        <fullName evidence="2">Uncharacterized protein</fullName>
    </submittedName>
</protein>
<gene>
    <name evidence="2" type="ORF">GCM10011594_04360</name>
</gene>
<sequence>MVLSAPLAVPSTSGWAAVLRRHLLTAVTAAALLLGLALGGLLGGTTVLAGGAGMAPAGALQPAGGTAPVTAGLPDLARPSAAVPGTGVGGGAAVAAPAGDPMALPDLAAGGLLATGRFLSDVVPAAVGDLAGALHDWSTARSVLAAVRAAEAHPAGR</sequence>
<evidence type="ECO:0000313" key="2">
    <source>
        <dbReference type="EMBL" id="GGL87823.1"/>
    </source>
</evidence>
<keyword evidence="3" id="KW-1185">Reference proteome</keyword>
<feature type="transmembrane region" description="Helical" evidence="1">
    <location>
        <begin position="26"/>
        <end position="49"/>
    </location>
</feature>
<keyword evidence="1" id="KW-0812">Transmembrane</keyword>
<dbReference type="AlphaFoldDB" id="A0A917WA74"/>
<evidence type="ECO:0000256" key="1">
    <source>
        <dbReference type="SAM" id="Phobius"/>
    </source>
</evidence>
<organism evidence="2 3">
    <name type="scientific">Nakamurella endophytica</name>
    <dbReference type="NCBI Taxonomy" id="1748367"/>
    <lineage>
        <taxon>Bacteria</taxon>
        <taxon>Bacillati</taxon>
        <taxon>Actinomycetota</taxon>
        <taxon>Actinomycetes</taxon>
        <taxon>Nakamurellales</taxon>
        <taxon>Nakamurellaceae</taxon>
        <taxon>Nakamurella</taxon>
    </lineage>
</organism>
<evidence type="ECO:0000313" key="3">
    <source>
        <dbReference type="Proteomes" id="UP000655208"/>
    </source>
</evidence>
<reference evidence="2" key="2">
    <citation type="submission" date="2020-09" db="EMBL/GenBank/DDBJ databases">
        <authorList>
            <person name="Sun Q."/>
            <person name="Zhou Y."/>
        </authorList>
    </citation>
    <scope>NUCLEOTIDE SEQUENCE</scope>
    <source>
        <strain evidence="2">CGMCC 4.7308</strain>
    </source>
</reference>
<proteinExistence type="predicted"/>
<keyword evidence="1" id="KW-1133">Transmembrane helix</keyword>
<name>A0A917WA74_9ACTN</name>
<dbReference type="EMBL" id="BMNA01000001">
    <property type="protein sequence ID" value="GGL87823.1"/>
    <property type="molecule type" value="Genomic_DNA"/>
</dbReference>